<evidence type="ECO:0000259" key="15">
    <source>
        <dbReference type="PROSITE" id="PS50102"/>
    </source>
</evidence>
<dbReference type="GO" id="GO:0008270">
    <property type="term" value="F:zinc ion binding"/>
    <property type="evidence" value="ECO:0007669"/>
    <property type="project" value="UniProtKB-KW"/>
</dbReference>
<dbReference type="GeneID" id="25265284"/>
<evidence type="ECO:0000313" key="18">
    <source>
        <dbReference type="Proteomes" id="UP000027361"/>
    </source>
</evidence>
<dbReference type="InterPro" id="IPR035979">
    <property type="entry name" value="RBD_domain_sf"/>
</dbReference>
<dbReference type="PROSITE" id="PS50102">
    <property type="entry name" value="RRM"/>
    <property type="match status" value="1"/>
</dbReference>
<evidence type="ECO:0000256" key="3">
    <source>
        <dbReference type="ARBA" id="ARBA00022664"/>
    </source>
</evidence>
<keyword evidence="7 13" id="KW-0862">Zinc</keyword>
<evidence type="ECO:0000313" key="17">
    <source>
        <dbReference type="EMBL" id="KDN38269.1"/>
    </source>
</evidence>
<feature type="compositionally biased region" description="Polar residues" evidence="14">
    <location>
        <begin position="42"/>
        <end position="51"/>
    </location>
</feature>
<dbReference type="FunCoup" id="A0A066VHQ0">
    <property type="interactions" value="56"/>
</dbReference>
<dbReference type="GO" id="GO:0006397">
    <property type="term" value="P:mRNA processing"/>
    <property type="evidence" value="ECO:0007669"/>
    <property type="project" value="UniProtKB-KW"/>
</dbReference>
<dbReference type="PANTHER" id="PTHR14089">
    <property type="entry name" value="PRE-MRNA-SPLICING FACTOR RBM22"/>
    <property type="match status" value="1"/>
</dbReference>
<dbReference type="OMA" id="RETRCDI"/>
<feature type="region of interest" description="Disordered" evidence="14">
    <location>
        <begin position="401"/>
        <end position="422"/>
    </location>
</feature>
<dbReference type="InterPro" id="IPR039171">
    <property type="entry name" value="Cwc2/Slt11"/>
</dbReference>
<organism evidence="17 18">
    <name type="scientific">Tilletiaria anomala (strain ATCC 24038 / CBS 436.72 / UBC 951)</name>
    <dbReference type="NCBI Taxonomy" id="1037660"/>
    <lineage>
        <taxon>Eukaryota</taxon>
        <taxon>Fungi</taxon>
        <taxon>Dikarya</taxon>
        <taxon>Basidiomycota</taxon>
        <taxon>Ustilaginomycotina</taxon>
        <taxon>Exobasidiomycetes</taxon>
        <taxon>Georgefischeriales</taxon>
        <taxon>Tilletiariaceae</taxon>
        <taxon>Tilletiaria</taxon>
    </lineage>
</organism>
<dbReference type="GO" id="GO:0071007">
    <property type="term" value="C:U2-type catalytic step 2 spliceosome"/>
    <property type="evidence" value="ECO:0007669"/>
    <property type="project" value="TreeGrafter"/>
</dbReference>
<dbReference type="Gene3D" id="3.30.70.330">
    <property type="match status" value="1"/>
</dbReference>
<comment type="caution">
    <text evidence="17">The sequence shown here is derived from an EMBL/GenBank/DDBJ whole genome shotgun (WGS) entry which is preliminary data.</text>
</comment>
<dbReference type="Pfam" id="PF00076">
    <property type="entry name" value="RRM_1"/>
    <property type="match status" value="1"/>
</dbReference>
<reference evidence="17 18" key="1">
    <citation type="submission" date="2014-05" db="EMBL/GenBank/DDBJ databases">
        <title>Draft genome sequence of a rare smut relative, Tilletiaria anomala UBC 951.</title>
        <authorList>
            <consortium name="DOE Joint Genome Institute"/>
            <person name="Toome M."/>
            <person name="Kuo A."/>
            <person name="Henrissat B."/>
            <person name="Lipzen A."/>
            <person name="Tritt A."/>
            <person name="Yoshinaga Y."/>
            <person name="Zane M."/>
            <person name="Barry K."/>
            <person name="Grigoriev I.V."/>
            <person name="Spatafora J.W."/>
            <person name="Aimea M.C."/>
        </authorList>
    </citation>
    <scope>NUCLEOTIDE SEQUENCE [LARGE SCALE GENOMIC DNA]</scope>
    <source>
        <strain evidence="17 18">UBC 951</strain>
    </source>
</reference>
<evidence type="ECO:0000256" key="4">
    <source>
        <dbReference type="ARBA" id="ARBA00022723"/>
    </source>
</evidence>
<feature type="domain" description="C3H1-type" evidence="16">
    <location>
        <begin position="128"/>
        <end position="150"/>
    </location>
</feature>
<dbReference type="GO" id="GO:0000974">
    <property type="term" value="C:Prp19 complex"/>
    <property type="evidence" value="ECO:0007669"/>
    <property type="project" value="TreeGrafter"/>
</dbReference>
<accession>A0A066VHQ0</accession>
<dbReference type="InterPro" id="IPR032297">
    <property type="entry name" value="Torus"/>
</dbReference>
<dbReference type="CDD" id="cd12360">
    <property type="entry name" value="RRM_cwf2"/>
    <property type="match status" value="1"/>
</dbReference>
<dbReference type="SUPFAM" id="SSF54928">
    <property type="entry name" value="RNA-binding domain, RBD"/>
    <property type="match status" value="1"/>
</dbReference>
<feature type="region of interest" description="Disordered" evidence="14">
    <location>
        <begin position="351"/>
        <end position="382"/>
    </location>
</feature>
<dbReference type="Pfam" id="PF16131">
    <property type="entry name" value="Torus"/>
    <property type="match status" value="1"/>
</dbReference>
<dbReference type="InterPro" id="IPR034181">
    <property type="entry name" value="Cwc2_RRM"/>
</dbReference>
<dbReference type="HOGENOM" id="CLU_043308_1_1_1"/>
<feature type="region of interest" description="Disordered" evidence="14">
    <location>
        <begin position="1"/>
        <end position="58"/>
    </location>
</feature>
<evidence type="ECO:0000256" key="8">
    <source>
        <dbReference type="ARBA" id="ARBA00022884"/>
    </source>
</evidence>
<evidence type="ECO:0000259" key="16">
    <source>
        <dbReference type="PROSITE" id="PS50103"/>
    </source>
</evidence>
<keyword evidence="10" id="KW-0539">Nucleus</keyword>
<dbReference type="Proteomes" id="UP000027361">
    <property type="component" value="Unassembled WGS sequence"/>
</dbReference>
<proteinExistence type="inferred from homology"/>
<dbReference type="STRING" id="1037660.A0A066VHQ0"/>
<gene>
    <name evidence="17" type="ORF">K437DRAFT_259466</name>
</gene>
<comment type="subcellular location">
    <subcellularLocation>
        <location evidence="1">Nucleus</location>
    </subcellularLocation>
</comment>
<dbReference type="InterPro" id="IPR012677">
    <property type="entry name" value="Nucleotide-bd_a/b_plait_sf"/>
</dbReference>
<keyword evidence="9" id="KW-0508">mRNA splicing</keyword>
<dbReference type="InterPro" id="IPR036855">
    <property type="entry name" value="Znf_CCCH_sf"/>
</dbReference>
<sequence length="471" mass="51330">MNAHKKRKTAGGAVASPTSRSPSPVDSDNESGLASPSKAGQMPSTGTTASMNKPRPARKQITPEGLEAIKAAADKSAQSGVTYNLWYNKWAGGDSYDAAANNRKAETRCDISRDSGYTRGDINGGAYVCLFFARGYCPLGADCTYLHRLPPPIPLPDQGRDIFGREKHGDYRDDMGGVGSLQRVNRTLYIGRVHEEPRLSGGGGATNGVNWRDSGRTAKGGKSAGGKGGSLMKHSYDDLSLTEKVLWRHFSEWGEIERIRILHGRGCGFVTYKTEAGAQFAKEAMSHQSLDHDEILNVRWATEDPNPGAKKEHHRTMVREGVLKMAEMMTEEQREAGEAIKRLEGESGIREDRLIENIGQRRGRHNDDPEDEAKRRRLEEEDAADAMQRLLEENARGWAEIEGAKEQQSTPLQASAARGVPQTVAPSAKGLLSSDALSRLHQLKSMQAVASKKKEAGLSSLAAYGSDSEDE</sequence>
<keyword evidence="8 12" id="KW-0694">RNA-binding</keyword>
<dbReference type="EMBL" id="JMSN01000121">
    <property type="protein sequence ID" value="KDN38269.1"/>
    <property type="molecule type" value="Genomic_DNA"/>
</dbReference>
<dbReference type="InParanoid" id="A0A066VHQ0"/>
<evidence type="ECO:0000256" key="9">
    <source>
        <dbReference type="ARBA" id="ARBA00023187"/>
    </source>
</evidence>
<dbReference type="GO" id="GO:0071006">
    <property type="term" value="C:U2-type catalytic step 1 spliceosome"/>
    <property type="evidence" value="ECO:0007669"/>
    <property type="project" value="TreeGrafter"/>
</dbReference>
<keyword evidence="3" id="KW-0507">mRNA processing</keyword>
<evidence type="ECO:0000256" key="12">
    <source>
        <dbReference type="PROSITE-ProRule" id="PRU00176"/>
    </source>
</evidence>
<feature type="region of interest" description="Disordered" evidence="14">
    <location>
        <begin position="449"/>
        <end position="471"/>
    </location>
</feature>
<feature type="zinc finger region" description="C3H1-type" evidence="13">
    <location>
        <begin position="128"/>
        <end position="150"/>
    </location>
</feature>
<evidence type="ECO:0000256" key="1">
    <source>
        <dbReference type="ARBA" id="ARBA00004123"/>
    </source>
</evidence>
<dbReference type="SMART" id="SM00356">
    <property type="entry name" value="ZnF_C3H1"/>
    <property type="match status" value="1"/>
</dbReference>
<keyword evidence="4 13" id="KW-0479">Metal-binding</keyword>
<dbReference type="GO" id="GO:0008380">
    <property type="term" value="P:RNA splicing"/>
    <property type="evidence" value="ECO:0007669"/>
    <property type="project" value="UniProtKB-KW"/>
</dbReference>
<dbReference type="InterPro" id="IPR000571">
    <property type="entry name" value="Znf_CCCH"/>
</dbReference>
<keyword evidence="6 13" id="KW-0863">Zinc-finger</keyword>
<evidence type="ECO:0000256" key="10">
    <source>
        <dbReference type="ARBA" id="ARBA00023242"/>
    </source>
</evidence>
<evidence type="ECO:0000256" key="13">
    <source>
        <dbReference type="PROSITE-ProRule" id="PRU00723"/>
    </source>
</evidence>
<comment type="similarity">
    <text evidence="2">Belongs to the RRM CWC2 family.</text>
</comment>
<dbReference type="AlphaFoldDB" id="A0A066VHQ0"/>
<evidence type="ECO:0000256" key="11">
    <source>
        <dbReference type="ARBA" id="ARBA00023306"/>
    </source>
</evidence>
<dbReference type="GO" id="GO:0017070">
    <property type="term" value="F:U6 snRNA binding"/>
    <property type="evidence" value="ECO:0007669"/>
    <property type="project" value="TreeGrafter"/>
</dbReference>
<evidence type="ECO:0000256" key="2">
    <source>
        <dbReference type="ARBA" id="ARBA00008024"/>
    </source>
</evidence>
<keyword evidence="5" id="KW-0747">Spliceosome</keyword>
<keyword evidence="18" id="KW-1185">Reference proteome</keyword>
<evidence type="ECO:0000256" key="7">
    <source>
        <dbReference type="ARBA" id="ARBA00022833"/>
    </source>
</evidence>
<dbReference type="PANTHER" id="PTHR14089:SF2">
    <property type="entry name" value="PRE-MRNA-SPLICING FACTOR CWC2"/>
    <property type="match status" value="1"/>
</dbReference>
<evidence type="ECO:0000256" key="14">
    <source>
        <dbReference type="SAM" id="MobiDB-lite"/>
    </source>
</evidence>
<feature type="domain" description="RRM" evidence="15">
    <location>
        <begin position="229"/>
        <end position="303"/>
    </location>
</feature>
<evidence type="ECO:0008006" key="19">
    <source>
        <dbReference type="Google" id="ProtNLM"/>
    </source>
</evidence>
<dbReference type="SMART" id="SM00360">
    <property type="entry name" value="RRM"/>
    <property type="match status" value="1"/>
</dbReference>
<name>A0A066VHQ0_TILAU</name>
<protein>
    <recommendedName>
        <fullName evidence="19">Pre-mRNA-splicing factor CWC2</fullName>
    </recommendedName>
</protein>
<dbReference type="GO" id="GO:0036002">
    <property type="term" value="F:pre-mRNA binding"/>
    <property type="evidence" value="ECO:0007669"/>
    <property type="project" value="TreeGrafter"/>
</dbReference>
<dbReference type="InterPro" id="IPR000504">
    <property type="entry name" value="RRM_dom"/>
</dbReference>
<keyword evidence="11" id="KW-0131">Cell cycle</keyword>
<dbReference type="PROSITE" id="PS50103">
    <property type="entry name" value="ZF_C3H1"/>
    <property type="match status" value="1"/>
</dbReference>
<dbReference type="OrthoDB" id="10251848at2759"/>
<feature type="compositionally biased region" description="Polar residues" evidence="14">
    <location>
        <begin position="16"/>
        <end position="34"/>
    </location>
</feature>
<dbReference type="RefSeq" id="XP_013240662.1">
    <property type="nucleotide sequence ID" value="XM_013385208.1"/>
</dbReference>
<evidence type="ECO:0000256" key="6">
    <source>
        <dbReference type="ARBA" id="ARBA00022771"/>
    </source>
</evidence>
<feature type="region of interest" description="Disordered" evidence="14">
    <location>
        <begin position="199"/>
        <end position="229"/>
    </location>
</feature>
<evidence type="ECO:0000256" key="5">
    <source>
        <dbReference type="ARBA" id="ARBA00022728"/>
    </source>
</evidence>
<dbReference type="SUPFAM" id="SSF90229">
    <property type="entry name" value="CCCH zinc finger"/>
    <property type="match status" value="1"/>
</dbReference>